<evidence type="ECO:0000313" key="2">
    <source>
        <dbReference type="Proteomes" id="UP000649345"/>
    </source>
</evidence>
<dbReference type="EMBL" id="JACOOR010000004">
    <property type="protein sequence ID" value="MBC5659707.1"/>
    <property type="molecule type" value="Genomic_DNA"/>
</dbReference>
<comment type="caution">
    <text evidence="1">The sequence shown here is derived from an EMBL/GenBank/DDBJ whole genome shotgun (WGS) entry which is preliminary data.</text>
</comment>
<dbReference type="AlphaFoldDB" id="A0A923RLX1"/>
<dbReference type="Proteomes" id="UP000649345">
    <property type="component" value="Unassembled WGS sequence"/>
</dbReference>
<sequence length="198" mass="22755">MKKMALHTTLQLSMEEYIDTISGLVVEYYGRAAEDKKLMQELHMSQEEQSRFTVEYLTVLLVIEALSWNAKPKLTSEKYRTQIQEAVARDVYGKLVGTADGTSVEECMKFYQARLGMFGQICKQIWQSDPEVRQKDIVGFARYLLSQVSERSEKEGIQALKYLGIQLSSATDSFYALITNTVQDSYLFNRKPSYIVQK</sequence>
<gene>
    <name evidence="1" type="ORF">H8S44_07985</name>
</gene>
<organism evidence="1 2">
    <name type="scientific">Anaerosacchariphilus hominis</name>
    <dbReference type="NCBI Taxonomy" id="2763017"/>
    <lineage>
        <taxon>Bacteria</taxon>
        <taxon>Bacillati</taxon>
        <taxon>Bacillota</taxon>
        <taxon>Clostridia</taxon>
        <taxon>Lachnospirales</taxon>
        <taxon>Lachnospiraceae</taxon>
        <taxon>Anaerosacchariphilus</taxon>
    </lineage>
</organism>
<accession>A0A923RLX1</accession>
<name>A0A923RLX1_9FIRM</name>
<protein>
    <submittedName>
        <fullName evidence="1">Uncharacterized protein</fullName>
    </submittedName>
</protein>
<proteinExistence type="predicted"/>
<reference evidence="1" key="1">
    <citation type="submission" date="2020-08" db="EMBL/GenBank/DDBJ databases">
        <title>Genome public.</title>
        <authorList>
            <person name="Liu C."/>
            <person name="Sun Q."/>
        </authorList>
    </citation>
    <scope>NUCLEOTIDE SEQUENCE</scope>
    <source>
        <strain evidence="1">NSJ-68</strain>
    </source>
</reference>
<dbReference type="RefSeq" id="WP_186872017.1">
    <property type="nucleotide sequence ID" value="NZ_JACOOR010000004.1"/>
</dbReference>
<evidence type="ECO:0000313" key="1">
    <source>
        <dbReference type="EMBL" id="MBC5659707.1"/>
    </source>
</evidence>
<keyword evidence="2" id="KW-1185">Reference proteome</keyword>